<gene>
    <name evidence="9" type="ORF">CTHT_0072650</name>
</gene>
<dbReference type="KEGG" id="cthr:CTHT_0072650"/>
<keyword evidence="5 6" id="KW-0479">Metal-binding</keyword>
<dbReference type="PANTHER" id="PTHR10853:SF0">
    <property type="entry name" value="PROTEIN PELOTA HOMOLOG"/>
    <property type="match status" value="1"/>
</dbReference>
<dbReference type="OMA" id="DDLWHLK"/>
<evidence type="ECO:0000256" key="7">
    <source>
        <dbReference type="SAM" id="MobiDB-lite"/>
    </source>
</evidence>
<comment type="function">
    <text evidence="6">Component of the Dom34-Hbs1 complex, a complex that recognizes stalled ribosomes and triggers the No-Go Decay (NGD) pathway (PubMed:20890290). In the Dom34-Hbs1 complex, dom34 recognizes ribosomes stalled at the 3' end of an mRNA and engages stalled ribosomes by destabilizing mRNA in the mRNA channel. Following ribosome-binding, the Dom34-Hbs1 complex promotes the disassembly of stalled ribosomes, followed by degradation of damaged mRNAs as part of the NGD pathway.</text>
</comment>
<sequence length="421" mass="47229">MRFANKRQTVSGLEAEEGVKLLIDDPEDLWHAHNLINEGDLVDAPTLRTSRVEAPSTHNVVYKTEYLNLTVKVKSVFYDPAVSELKVSGFIARDAEGTVLGQHHTLTIKWENRKDRQLYFTLWKEDGWDTVAREALSEALNPDRPESMIAIVMQEGLSNICLVTGHRTILRQRVNTGRARKADELMNKKVRNKVQSFYEQTLLALRASADLSMPRTLILASPGFVAHSFREYLAQAAIKQEDKVLQKMANEAIIVHTSTGQVHNLNEVLMSPEVEKTVRNCKFAAASSIMDRFYEMMRKEDGRAWYGFNTVSKAVSEGAVGRGGGILLMNIALFRAVDLPTRKKYVALVDKVKADGGEVRLLSNEHESGQRLDALGGVAAILTYPMFELDLEENEEEKTKAHDGKPNTEEWEESAEGTTII</sequence>
<keyword evidence="4 6" id="KW-0963">Cytoplasm</keyword>
<dbReference type="SUPFAM" id="SSF53137">
    <property type="entry name" value="Translational machinery components"/>
    <property type="match status" value="1"/>
</dbReference>
<proteinExistence type="inferred from homology"/>
<dbReference type="STRING" id="759272.G0SFZ0"/>
<dbReference type="AlphaFoldDB" id="G0SFZ0"/>
<evidence type="ECO:0000256" key="2">
    <source>
        <dbReference type="ARBA" id="ARBA00004496"/>
    </source>
</evidence>
<evidence type="ECO:0000256" key="3">
    <source>
        <dbReference type="ARBA" id="ARBA00009504"/>
    </source>
</evidence>
<evidence type="ECO:0000256" key="4">
    <source>
        <dbReference type="ARBA" id="ARBA00022490"/>
    </source>
</evidence>
<accession>G0SFZ0</accession>
<feature type="compositionally biased region" description="Basic and acidic residues" evidence="7">
    <location>
        <begin position="397"/>
        <end position="408"/>
    </location>
</feature>
<dbReference type="InterPro" id="IPR029064">
    <property type="entry name" value="Ribosomal_eL30-like_sf"/>
</dbReference>
<dbReference type="InterPro" id="IPR005141">
    <property type="entry name" value="eRF1_2"/>
</dbReference>
<feature type="domain" description="eRF1/Pelota-like N-terminal" evidence="8">
    <location>
        <begin position="6"/>
        <end position="141"/>
    </location>
</feature>
<comment type="cofactor">
    <cofactor evidence="1 6">
        <name>a divalent metal cation</name>
        <dbReference type="ChEBI" id="CHEBI:60240"/>
    </cofactor>
</comment>
<dbReference type="FunFam" id="3.30.1330.30:FF:000008">
    <property type="entry name" value="Protein pelota homolog"/>
    <property type="match status" value="1"/>
</dbReference>
<evidence type="ECO:0000313" key="10">
    <source>
        <dbReference type="Proteomes" id="UP000008066"/>
    </source>
</evidence>
<dbReference type="InterPro" id="IPR042226">
    <property type="entry name" value="eFR1_2_sf"/>
</dbReference>
<evidence type="ECO:0000256" key="6">
    <source>
        <dbReference type="RuleBase" id="RU362019"/>
    </source>
</evidence>
<evidence type="ECO:0000256" key="5">
    <source>
        <dbReference type="ARBA" id="ARBA00022723"/>
    </source>
</evidence>
<evidence type="ECO:0000259" key="8">
    <source>
        <dbReference type="SMART" id="SM01194"/>
    </source>
</evidence>
<dbReference type="GO" id="GO:0070966">
    <property type="term" value="P:nuclear-transcribed mRNA catabolic process, no-go decay"/>
    <property type="evidence" value="ECO:0007669"/>
    <property type="project" value="InterPro"/>
</dbReference>
<dbReference type="GeneID" id="18261303"/>
<dbReference type="OrthoDB" id="10249111at2759"/>
<dbReference type="eggNOG" id="KOG2869">
    <property type="taxonomic scope" value="Eukaryota"/>
</dbReference>
<dbReference type="Gene3D" id="2.30.30.870">
    <property type="entry name" value="Pelota, domain A"/>
    <property type="match status" value="1"/>
</dbReference>
<reference evidence="9 10" key="1">
    <citation type="journal article" date="2011" name="Cell">
        <title>Insight into structure and assembly of the nuclear pore complex by utilizing the genome of a eukaryotic thermophile.</title>
        <authorList>
            <person name="Amlacher S."/>
            <person name="Sarges P."/>
            <person name="Flemming D."/>
            <person name="van Noort V."/>
            <person name="Kunze R."/>
            <person name="Devos D.P."/>
            <person name="Arumugam M."/>
            <person name="Bork P."/>
            <person name="Hurt E."/>
        </authorList>
    </citation>
    <scope>NUCLEOTIDE SEQUENCE [LARGE SCALE GENOMIC DNA]</scope>
    <source>
        <strain evidence="10">DSM 1495 / CBS 144.50 / IMI 039719</strain>
    </source>
</reference>
<dbReference type="Pfam" id="PF03464">
    <property type="entry name" value="eRF1_2"/>
    <property type="match status" value="1"/>
</dbReference>
<dbReference type="SMART" id="SM01194">
    <property type="entry name" value="eRF1_1"/>
    <property type="match status" value="1"/>
</dbReference>
<keyword evidence="10" id="KW-1185">Reference proteome</keyword>
<dbReference type="SUPFAM" id="SSF159065">
    <property type="entry name" value="Dom34/Pelota N-terminal domain-like"/>
    <property type="match status" value="1"/>
</dbReference>
<organism evidence="10">
    <name type="scientific">Chaetomium thermophilum (strain DSM 1495 / CBS 144.50 / IMI 039719)</name>
    <name type="common">Thermochaetoides thermophila</name>
    <dbReference type="NCBI Taxonomy" id="759272"/>
    <lineage>
        <taxon>Eukaryota</taxon>
        <taxon>Fungi</taxon>
        <taxon>Dikarya</taxon>
        <taxon>Ascomycota</taxon>
        <taxon>Pezizomycotina</taxon>
        <taxon>Sordariomycetes</taxon>
        <taxon>Sordariomycetidae</taxon>
        <taxon>Sordariales</taxon>
        <taxon>Chaetomiaceae</taxon>
        <taxon>Thermochaetoides</taxon>
    </lineage>
</organism>
<dbReference type="GO" id="GO:0032790">
    <property type="term" value="P:ribosome disassembly"/>
    <property type="evidence" value="ECO:0007669"/>
    <property type="project" value="TreeGrafter"/>
</dbReference>
<dbReference type="Pfam" id="PF26356">
    <property type="entry name" value="Pelota_N"/>
    <property type="match status" value="1"/>
</dbReference>
<comment type="subcellular location">
    <subcellularLocation>
        <location evidence="2 6">Cytoplasm</location>
    </subcellularLocation>
</comment>
<dbReference type="GO" id="GO:0070481">
    <property type="term" value="P:nuclear-transcribed mRNA catabolic process, non-stop decay"/>
    <property type="evidence" value="ECO:0007669"/>
    <property type="project" value="InterPro"/>
</dbReference>
<dbReference type="Gene3D" id="3.30.420.60">
    <property type="entry name" value="eRF1 domain 2"/>
    <property type="match status" value="1"/>
</dbReference>
<dbReference type="GO" id="GO:0071025">
    <property type="term" value="P:RNA surveillance"/>
    <property type="evidence" value="ECO:0007669"/>
    <property type="project" value="InterPro"/>
</dbReference>
<protein>
    <recommendedName>
        <fullName evidence="6">Protein DOM34 homolog</fullName>
    </recommendedName>
</protein>
<dbReference type="RefSeq" id="XP_006697523.1">
    <property type="nucleotide sequence ID" value="XM_006697460.1"/>
</dbReference>
<evidence type="ECO:0000256" key="1">
    <source>
        <dbReference type="ARBA" id="ARBA00001968"/>
    </source>
</evidence>
<feature type="region of interest" description="Disordered" evidence="7">
    <location>
        <begin position="394"/>
        <end position="421"/>
    </location>
</feature>
<dbReference type="GO" id="GO:0070651">
    <property type="term" value="P:nonfunctional rRNA decay"/>
    <property type="evidence" value="ECO:0007669"/>
    <property type="project" value="TreeGrafter"/>
</dbReference>
<dbReference type="Pfam" id="PF03465">
    <property type="entry name" value="eRF1_3"/>
    <property type="match status" value="1"/>
</dbReference>
<dbReference type="NCBIfam" id="TIGR00111">
    <property type="entry name" value="pelota"/>
    <property type="match status" value="1"/>
</dbReference>
<dbReference type="GO" id="GO:0005737">
    <property type="term" value="C:cytoplasm"/>
    <property type="evidence" value="ECO:0007669"/>
    <property type="project" value="UniProtKB-SubCell"/>
</dbReference>
<dbReference type="InterPro" id="IPR005142">
    <property type="entry name" value="eRF1_3"/>
</dbReference>
<dbReference type="PANTHER" id="PTHR10853">
    <property type="entry name" value="PELOTA"/>
    <property type="match status" value="1"/>
</dbReference>
<evidence type="ECO:0000313" key="9">
    <source>
        <dbReference type="EMBL" id="EGS17905.1"/>
    </source>
</evidence>
<dbReference type="Proteomes" id="UP000008066">
    <property type="component" value="Unassembled WGS sequence"/>
</dbReference>
<dbReference type="InterPro" id="IPR005140">
    <property type="entry name" value="eRF1_Pelota-like_N"/>
</dbReference>
<dbReference type="InterPro" id="IPR058547">
    <property type="entry name" value="Pelota_N"/>
</dbReference>
<dbReference type="InterPro" id="IPR038069">
    <property type="entry name" value="Pelota/DOM34_N"/>
</dbReference>
<dbReference type="Gene3D" id="3.30.1330.30">
    <property type="match status" value="1"/>
</dbReference>
<dbReference type="GO" id="GO:0046872">
    <property type="term" value="F:metal ion binding"/>
    <property type="evidence" value="ECO:0007669"/>
    <property type="project" value="UniProtKB-KW"/>
</dbReference>
<name>G0SFZ0_CHATD</name>
<dbReference type="SUPFAM" id="SSF55315">
    <property type="entry name" value="L30e-like"/>
    <property type="match status" value="1"/>
</dbReference>
<comment type="similarity">
    <text evidence="3 6">Belongs to the eukaryotic release factor 1 family. Pelota subfamily.</text>
</comment>
<dbReference type="EMBL" id="GL988047">
    <property type="protein sequence ID" value="EGS17905.1"/>
    <property type="molecule type" value="Genomic_DNA"/>
</dbReference>
<dbReference type="InterPro" id="IPR004405">
    <property type="entry name" value="TF_pelota"/>
</dbReference>
<dbReference type="HOGENOM" id="CLU_023334_3_1_1"/>